<evidence type="ECO:0000256" key="1">
    <source>
        <dbReference type="SAM" id="MobiDB-lite"/>
    </source>
</evidence>
<sequence length="342" mass="35428">MQESVEHPALAHLRPGAGPTPLAGGASVPVAVEAPQRPVAVEHLPVPRVPAVPAARNVPAAPTVRASRTADPAGLVLGLLNRGVDPMAPELRTALPGGQLRLHYQVQRDVATGAVVSLEALIRWAHPEQGLLAPAAFLPVAQDHGLMGLIDSWALTHACRDGAWLSTCGFPVEIAVNLSSAQLTSPDVVPTVEGAARAAELPSGLLTLELSMTDALAHVFAARDVASSMARRGVRVSVADVGLGARSPERVGHLGAGEFKLDRAFVATLGDPASGPFAQLKDIVDAAHYQGVRVVAEGIENQAQLDAVRTAGCDRVQGYFVGRPAPLEDLAEVLAQPAAGWS</sequence>
<dbReference type="RefSeq" id="WP_169324117.1">
    <property type="nucleotide sequence ID" value="NZ_JABCJJ010000006.1"/>
</dbReference>
<keyword evidence="4" id="KW-1185">Reference proteome</keyword>
<evidence type="ECO:0000313" key="3">
    <source>
        <dbReference type="EMBL" id="NMR19747.1"/>
    </source>
</evidence>
<feature type="region of interest" description="Disordered" evidence="1">
    <location>
        <begin position="1"/>
        <end position="24"/>
    </location>
</feature>
<dbReference type="SMART" id="SM00052">
    <property type="entry name" value="EAL"/>
    <property type="match status" value="1"/>
</dbReference>
<organism evidence="3 4">
    <name type="scientific">Cellulomonas fimi</name>
    <dbReference type="NCBI Taxonomy" id="1708"/>
    <lineage>
        <taxon>Bacteria</taxon>
        <taxon>Bacillati</taxon>
        <taxon>Actinomycetota</taxon>
        <taxon>Actinomycetes</taxon>
        <taxon>Micrococcales</taxon>
        <taxon>Cellulomonadaceae</taxon>
        <taxon>Cellulomonas</taxon>
    </lineage>
</organism>
<accession>A0A7Y0LZR1</accession>
<dbReference type="PANTHER" id="PTHR33121">
    <property type="entry name" value="CYCLIC DI-GMP PHOSPHODIESTERASE PDEF"/>
    <property type="match status" value="1"/>
</dbReference>
<dbReference type="Proteomes" id="UP000562124">
    <property type="component" value="Unassembled WGS sequence"/>
</dbReference>
<evidence type="ECO:0000313" key="4">
    <source>
        <dbReference type="Proteomes" id="UP000562124"/>
    </source>
</evidence>
<evidence type="ECO:0000259" key="2">
    <source>
        <dbReference type="PROSITE" id="PS50883"/>
    </source>
</evidence>
<comment type="caution">
    <text evidence="3">The sequence shown here is derived from an EMBL/GenBank/DDBJ whole genome shotgun (WGS) entry which is preliminary data.</text>
</comment>
<dbReference type="InterPro" id="IPR001633">
    <property type="entry name" value="EAL_dom"/>
</dbReference>
<proteinExistence type="predicted"/>
<dbReference type="Pfam" id="PF00563">
    <property type="entry name" value="EAL"/>
    <property type="match status" value="1"/>
</dbReference>
<dbReference type="InterPro" id="IPR035919">
    <property type="entry name" value="EAL_sf"/>
</dbReference>
<dbReference type="GO" id="GO:0071111">
    <property type="term" value="F:cyclic-guanylate-specific phosphodiesterase activity"/>
    <property type="evidence" value="ECO:0007669"/>
    <property type="project" value="InterPro"/>
</dbReference>
<gene>
    <name evidence="3" type="ORF">HIR71_05845</name>
</gene>
<reference evidence="3 4" key="1">
    <citation type="submission" date="2020-04" db="EMBL/GenBank/DDBJ databases">
        <title>Sequencing and Assembly of C. fimi.</title>
        <authorList>
            <person name="Ramsey A.R."/>
        </authorList>
    </citation>
    <scope>NUCLEOTIDE SEQUENCE [LARGE SCALE GENOMIC DNA]</scope>
    <source>
        <strain evidence="3 4">SB</strain>
    </source>
</reference>
<dbReference type="SUPFAM" id="SSF141868">
    <property type="entry name" value="EAL domain-like"/>
    <property type="match status" value="1"/>
</dbReference>
<dbReference type="Gene3D" id="3.20.20.450">
    <property type="entry name" value="EAL domain"/>
    <property type="match status" value="1"/>
</dbReference>
<dbReference type="InterPro" id="IPR050706">
    <property type="entry name" value="Cyclic-di-GMP_PDE-like"/>
</dbReference>
<dbReference type="EMBL" id="JABCJJ010000006">
    <property type="protein sequence ID" value="NMR19747.1"/>
    <property type="molecule type" value="Genomic_DNA"/>
</dbReference>
<dbReference type="PROSITE" id="PS50883">
    <property type="entry name" value="EAL"/>
    <property type="match status" value="1"/>
</dbReference>
<dbReference type="PANTHER" id="PTHR33121:SF70">
    <property type="entry name" value="SIGNALING PROTEIN YKOW"/>
    <property type="match status" value="1"/>
</dbReference>
<name>A0A7Y0LZR1_CELFI</name>
<dbReference type="AlphaFoldDB" id="A0A7Y0LZR1"/>
<feature type="domain" description="EAL" evidence="2">
    <location>
        <begin position="84"/>
        <end position="338"/>
    </location>
</feature>
<dbReference type="CDD" id="cd01948">
    <property type="entry name" value="EAL"/>
    <property type="match status" value="1"/>
</dbReference>
<feature type="compositionally biased region" description="Low complexity" evidence="1">
    <location>
        <begin position="15"/>
        <end position="24"/>
    </location>
</feature>
<protein>
    <submittedName>
        <fullName evidence="3">EAL domain-containing protein</fullName>
    </submittedName>
</protein>